<feature type="binding site" evidence="3">
    <location>
        <position position="135"/>
    </location>
    <ligand>
        <name>a divalent metal cation</name>
        <dbReference type="ChEBI" id="CHEBI:60240"/>
    </ligand>
</feature>
<dbReference type="Gene3D" id="1.20.120.450">
    <property type="entry name" value="dinb family like domain"/>
    <property type="match status" value="2"/>
</dbReference>
<evidence type="ECO:0000256" key="2">
    <source>
        <dbReference type="ARBA" id="ARBA00022723"/>
    </source>
</evidence>
<evidence type="ECO:0000256" key="3">
    <source>
        <dbReference type="PIRSR" id="PIRSR607837-1"/>
    </source>
</evidence>
<feature type="binding site" evidence="3">
    <location>
        <position position="48"/>
    </location>
    <ligand>
        <name>a divalent metal cation</name>
        <dbReference type="ChEBI" id="CHEBI:60240"/>
    </ligand>
</feature>
<name>A0A5C5WWV9_9BACT</name>
<dbReference type="InterPro" id="IPR034660">
    <property type="entry name" value="DinB/YfiT-like"/>
</dbReference>
<dbReference type="OrthoDB" id="9811413at2"/>
<dbReference type="Proteomes" id="UP000316598">
    <property type="component" value="Unassembled WGS sequence"/>
</dbReference>
<protein>
    <submittedName>
        <fullName evidence="4">DinB family protein</fullName>
    </submittedName>
</protein>
<sequence>MQSLIDSLFRYNDWANAKIISLCDGISDQQLDEPRAMGFGSLRATLFHILTADEIWLERWQGIPWRPFPKDPQGISVPEIANALETVSAKRDALIAEHSSDGWSQRIAYEDSTKTAFEHRLLDLLLHVFQHGVHHRAQALNYLRTMGRKVPGGIDYLFYRLAMGPTQQSPKTVEEMTQYGLAVNVSIGDDVAWEPPLIDRLFEYSGWAMNKIFEATSQLDSDALDRPFEMGFGSIRKNLIHMLDAERRWAAMYWVDAAKPLSPTDPSTSVTNLAERWRSNAQSRNAFLADVDQAKSQREIEVNFGGPPIRFKMGESAIQLTMHATHHRAQVINMLRRVGSPCGNIDLLYALAEIT</sequence>
<accession>A0A5C5WWV9</accession>
<evidence type="ECO:0000313" key="4">
    <source>
        <dbReference type="EMBL" id="TWT55196.1"/>
    </source>
</evidence>
<dbReference type="GO" id="GO:0046872">
    <property type="term" value="F:metal ion binding"/>
    <property type="evidence" value="ECO:0007669"/>
    <property type="project" value="UniProtKB-KW"/>
</dbReference>
<keyword evidence="5" id="KW-1185">Reference proteome</keyword>
<comment type="caution">
    <text evidence="4">The sequence shown here is derived from an EMBL/GenBank/DDBJ whole genome shotgun (WGS) entry which is preliminary data.</text>
</comment>
<dbReference type="PANTHER" id="PTHR37302">
    <property type="entry name" value="SLR1116 PROTEIN"/>
    <property type="match status" value="1"/>
</dbReference>
<dbReference type="RefSeq" id="WP_146515109.1">
    <property type="nucleotide sequence ID" value="NZ_SJPI01000001.1"/>
</dbReference>
<evidence type="ECO:0000256" key="1">
    <source>
        <dbReference type="ARBA" id="ARBA00008635"/>
    </source>
</evidence>
<keyword evidence="2 3" id="KW-0479">Metal-binding</keyword>
<dbReference type="InterPro" id="IPR007837">
    <property type="entry name" value="DinB"/>
</dbReference>
<comment type="similarity">
    <text evidence="1">Belongs to the DinB family.</text>
</comment>
<dbReference type="Pfam" id="PF05163">
    <property type="entry name" value="DinB"/>
    <property type="match status" value="2"/>
</dbReference>
<dbReference type="PANTHER" id="PTHR37302:SF3">
    <property type="entry name" value="DAMAGE-INDUCIBLE PROTEIN DINB"/>
    <property type="match status" value="1"/>
</dbReference>
<gene>
    <name evidence="4" type="ORF">Pla22_28510</name>
</gene>
<feature type="binding site" evidence="3">
    <location>
        <position position="131"/>
    </location>
    <ligand>
        <name>a divalent metal cation</name>
        <dbReference type="ChEBI" id="CHEBI:60240"/>
    </ligand>
</feature>
<proteinExistence type="inferred from homology"/>
<organism evidence="4 5">
    <name type="scientific">Rubripirellula amarantea</name>
    <dbReference type="NCBI Taxonomy" id="2527999"/>
    <lineage>
        <taxon>Bacteria</taxon>
        <taxon>Pseudomonadati</taxon>
        <taxon>Planctomycetota</taxon>
        <taxon>Planctomycetia</taxon>
        <taxon>Pirellulales</taxon>
        <taxon>Pirellulaceae</taxon>
        <taxon>Rubripirellula</taxon>
    </lineage>
</organism>
<dbReference type="EMBL" id="SJPI01000001">
    <property type="protein sequence ID" value="TWT55196.1"/>
    <property type="molecule type" value="Genomic_DNA"/>
</dbReference>
<dbReference type="AlphaFoldDB" id="A0A5C5WWV9"/>
<reference evidence="4 5" key="1">
    <citation type="submission" date="2019-02" db="EMBL/GenBank/DDBJ databases">
        <title>Deep-cultivation of Planctomycetes and their phenomic and genomic characterization uncovers novel biology.</title>
        <authorList>
            <person name="Wiegand S."/>
            <person name="Jogler M."/>
            <person name="Boedeker C."/>
            <person name="Pinto D."/>
            <person name="Vollmers J."/>
            <person name="Rivas-Marin E."/>
            <person name="Kohn T."/>
            <person name="Peeters S.H."/>
            <person name="Heuer A."/>
            <person name="Rast P."/>
            <person name="Oberbeckmann S."/>
            <person name="Bunk B."/>
            <person name="Jeske O."/>
            <person name="Meyerdierks A."/>
            <person name="Storesund J.E."/>
            <person name="Kallscheuer N."/>
            <person name="Luecker S."/>
            <person name="Lage O.M."/>
            <person name="Pohl T."/>
            <person name="Merkel B.J."/>
            <person name="Hornburger P."/>
            <person name="Mueller R.-W."/>
            <person name="Bruemmer F."/>
            <person name="Labrenz M."/>
            <person name="Spormann A.M."/>
            <person name="Op Den Camp H."/>
            <person name="Overmann J."/>
            <person name="Amann R."/>
            <person name="Jetten M.S.M."/>
            <person name="Mascher T."/>
            <person name="Medema M.H."/>
            <person name="Devos D.P."/>
            <person name="Kaster A.-K."/>
            <person name="Ovreas L."/>
            <person name="Rohde M."/>
            <person name="Galperin M.Y."/>
            <person name="Jogler C."/>
        </authorList>
    </citation>
    <scope>NUCLEOTIDE SEQUENCE [LARGE SCALE GENOMIC DNA]</scope>
    <source>
        <strain evidence="4 5">Pla22</strain>
    </source>
</reference>
<evidence type="ECO:0000313" key="5">
    <source>
        <dbReference type="Proteomes" id="UP000316598"/>
    </source>
</evidence>
<dbReference type="SUPFAM" id="SSF109854">
    <property type="entry name" value="DinB/YfiT-like putative metalloenzymes"/>
    <property type="match status" value="2"/>
</dbReference>